<evidence type="ECO:0000256" key="1">
    <source>
        <dbReference type="SAM" id="MobiDB-lite"/>
    </source>
</evidence>
<sequence>MTGANPKCASGSRYWTLGRNLPTGLSTPMTLCSVTYPHSPTRPHHPQPDPGAAGRGFCRGVGAGQGGELPGQDRGGVGSGDTVVLCVLTVLSFGTWCPSGYLATAIIRAI</sequence>
<gene>
    <name evidence="2" type="ORF">MNVM_21330</name>
</gene>
<dbReference type="EMBL" id="AP022562">
    <property type="protein sequence ID" value="BBX13052.1"/>
    <property type="molecule type" value="Genomic_DNA"/>
</dbReference>
<evidence type="ECO:0000313" key="2">
    <source>
        <dbReference type="EMBL" id="BBX13052.1"/>
    </source>
</evidence>
<name>A0A7I7JPU8_9MYCO</name>
<protein>
    <submittedName>
        <fullName evidence="2">Uncharacterized protein</fullName>
    </submittedName>
</protein>
<reference evidence="2 3" key="1">
    <citation type="journal article" date="2019" name="Emerg. Microbes Infect.">
        <title>Comprehensive subspecies identification of 175 nontuberculous mycobacteria species based on 7547 genomic profiles.</title>
        <authorList>
            <person name="Matsumoto Y."/>
            <person name="Kinjo T."/>
            <person name="Motooka D."/>
            <person name="Nabeya D."/>
            <person name="Jung N."/>
            <person name="Uechi K."/>
            <person name="Horii T."/>
            <person name="Iida T."/>
            <person name="Fujita J."/>
            <person name="Nakamura S."/>
        </authorList>
    </citation>
    <scope>NUCLEOTIDE SEQUENCE [LARGE SCALE GENOMIC DNA]</scope>
    <source>
        <strain evidence="2 3">JCM 6391</strain>
    </source>
</reference>
<dbReference type="Proteomes" id="UP000466997">
    <property type="component" value="Chromosome"/>
</dbReference>
<evidence type="ECO:0000313" key="3">
    <source>
        <dbReference type="Proteomes" id="UP000466997"/>
    </source>
</evidence>
<keyword evidence="3" id="KW-1185">Reference proteome</keyword>
<proteinExistence type="predicted"/>
<feature type="compositionally biased region" description="Gly residues" evidence="1">
    <location>
        <begin position="53"/>
        <end position="77"/>
    </location>
</feature>
<dbReference type="KEGG" id="mnm:MNVM_21330"/>
<dbReference type="AlphaFoldDB" id="A0A7I7JPU8"/>
<accession>A0A7I7JPU8</accession>
<organism evidence="2 3">
    <name type="scientific">Mycobacterium novum</name>
    <dbReference type="NCBI Taxonomy" id="2492438"/>
    <lineage>
        <taxon>Bacteria</taxon>
        <taxon>Bacillati</taxon>
        <taxon>Actinomycetota</taxon>
        <taxon>Actinomycetes</taxon>
        <taxon>Mycobacteriales</taxon>
        <taxon>Mycobacteriaceae</taxon>
        <taxon>Mycobacterium</taxon>
    </lineage>
</organism>
<feature type="region of interest" description="Disordered" evidence="1">
    <location>
        <begin position="36"/>
        <end position="77"/>
    </location>
</feature>